<dbReference type="Pfam" id="PF12484">
    <property type="entry name" value="PPE-SVP"/>
    <property type="match status" value="1"/>
</dbReference>
<dbReference type="InterPro" id="IPR022171">
    <property type="entry name" value="PPE_C"/>
</dbReference>
<comment type="similarity">
    <text evidence="1">Belongs to the mycobacterial PPE family.</text>
</comment>
<comment type="caution">
    <text evidence="5">The sequence shown here is derived from an EMBL/GenBank/DDBJ whole genome shotgun (WGS) entry which is preliminary data.</text>
</comment>
<dbReference type="InterPro" id="IPR038332">
    <property type="entry name" value="PPE_sf"/>
</dbReference>
<evidence type="ECO:0000313" key="6">
    <source>
        <dbReference type="Proteomes" id="UP000243140"/>
    </source>
</evidence>
<name>A0ABX3SVU9_MYCMA</name>
<dbReference type="RefSeq" id="WP_083009685.1">
    <property type="nucleotide sequence ID" value="NZ_CP060015.1"/>
</dbReference>
<keyword evidence="6" id="KW-1185">Reference proteome</keyword>
<accession>A0ABX3SVU9</accession>
<gene>
    <name evidence="5" type="ORF">BST29_04005</name>
</gene>
<feature type="compositionally biased region" description="Low complexity" evidence="2">
    <location>
        <begin position="358"/>
        <end position="372"/>
    </location>
</feature>
<dbReference type="Pfam" id="PF00823">
    <property type="entry name" value="PPE"/>
    <property type="match status" value="1"/>
</dbReference>
<evidence type="ECO:0008006" key="7">
    <source>
        <dbReference type="Google" id="ProtNLM"/>
    </source>
</evidence>
<dbReference type="EMBL" id="MVHV01000003">
    <property type="protein sequence ID" value="ORA84742.1"/>
    <property type="molecule type" value="Genomic_DNA"/>
</dbReference>
<evidence type="ECO:0000256" key="2">
    <source>
        <dbReference type="SAM" id="MobiDB-lite"/>
    </source>
</evidence>
<feature type="domain" description="PPE" evidence="3">
    <location>
        <begin position="3"/>
        <end position="165"/>
    </location>
</feature>
<dbReference type="PANTHER" id="PTHR46766">
    <property type="entry name" value="GLUTAMINE-RICH PROTEIN 2"/>
    <property type="match status" value="1"/>
</dbReference>
<dbReference type="PANTHER" id="PTHR46766:SF1">
    <property type="entry name" value="GLUTAMINE-RICH PROTEIN 2"/>
    <property type="match status" value="1"/>
</dbReference>
<evidence type="ECO:0000313" key="5">
    <source>
        <dbReference type="EMBL" id="ORA84742.1"/>
    </source>
</evidence>
<evidence type="ECO:0000259" key="4">
    <source>
        <dbReference type="Pfam" id="PF12484"/>
    </source>
</evidence>
<organism evidence="5 6">
    <name type="scientific">Mycobacterium malmoense</name>
    <dbReference type="NCBI Taxonomy" id="1780"/>
    <lineage>
        <taxon>Bacteria</taxon>
        <taxon>Bacillati</taxon>
        <taxon>Actinomycetota</taxon>
        <taxon>Actinomycetes</taxon>
        <taxon>Mycobacteriales</taxon>
        <taxon>Mycobacteriaceae</taxon>
        <taxon>Mycobacterium</taxon>
    </lineage>
</organism>
<dbReference type="SUPFAM" id="SSF140459">
    <property type="entry name" value="PE/PPE dimer-like"/>
    <property type="match status" value="1"/>
</dbReference>
<dbReference type="Proteomes" id="UP000243140">
    <property type="component" value="Unassembled WGS sequence"/>
</dbReference>
<feature type="domain" description="PPE family C-terminal" evidence="4">
    <location>
        <begin position="328"/>
        <end position="409"/>
    </location>
</feature>
<feature type="region of interest" description="Disordered" evidence="2">
    <location>
        <begin position="353"/>
        <end position="374"/>
    </location>
</feature>
<proteinExistence type="inferred from homology"/>
<evidence type="ECO:0000256" key="1">
    <source>
        <dbReference type="ARBA" id="ARBA00010652"/>
    </source>
</evidence>
<dbReference type="Gene3D" id="1.20.1260.20">
    <property type="entry name" value="PPE superfamily"/>
    <property type="match status" value="1"/>
</dbReference>
<dbReference type="InterPro" id="IPR000030">
    <property type="entry name" value="PPE_dom"/>
</dbReference>
<protein>
    <recommendedName>
        <fullName evidence="7">PPE family protein</fullName>
    </recommendedName>
</protein>
<evidence type="ECO:0000259" key="3">
    <source>
        <dbReference type="Pfam" id="PF00823"/>
    </source>
</evidence>
<reference evidence="5 6" key="1">
    <citation type="submission" date="2017-02" db="EMBL/GenBank/DDBJ databases">
        <title>The new phylogeny of genus Mycobacterium.</title>
        <authorList>
            <person name="Tortoli E."/>
            <person name="Trovato A."/>
            <person name="Cirillo D.M."/>
        </authorList>
    </citation>
    <scope>NUCLEOTIDE SEQUENCE [LARGE SCALE GENOMIC DNA]</scope>
    <source>
        <strain evidence="5 6">IP1130001</strain>
    </source>
</reference>
<sequence length="413" mass="41804">MFDFGALPPEINSGRIYAGPGSEPMMVAATAWDQLAAELGTAASGYGSVIDELTDGPWVGPTSASMVSAVAPYVAWLGTVASQAEETASQARAAAAAFEAAFAMTVPPPVIAANRVLLMTLIATNFFGQNTPAIALTEAQYMEMWAQDAVAMYGYAASSASAAQVTAYTAPPETTTPDGESGQFATVAQAGNSGQTAAATTTSQLVSAATVPQTLQQLSSGIASTWPWSAIETQIKDFLMYGLPTPANNWTGFVPQNYTTVIKQTLQAYFGVGIGNFGWSMGQQLTFGQGATAGAGGAWYPTPQFAGLHLGAVGSLGGAGAHTAGAVSAGAGQAGKVGMLSVPANWTTPTSEASVTLAAAEESPAHAGAAPGTGNALLRGIPTGAVGRRTAGYGYTHKYGFRHSVLTRPPSAG</sequence>